<evidence type="ECO:0000313" key="2">
    <source>
        <dbReference type="Proteomes" id="UP001472677"/>
    </source>
</evidence>
<sequence>MDRSEIAFGWDLSLRAPNRRSIVKSPSRWLREEESNFLHGSNQVNARSLGLGSLTHVISSSDGAQNMVLNGNSTSIPSSTRPILGGTSVGIDGRQITIPNSRIVNPLNHYPLLLSTTNYSVARVSHFRFEVAWLLEDSFEREMADLWHCSSGSIPERLCAVRHGLEDWFKRIRRDKKSQIWSLRKGYVH</sequence>
<proteinExistence type="predicted"/>
<name>A0ABR2DJ06_9ROSI</name>
<organism evidence="1 2">
    <name type="scientific">Hibiscus sabdariffa</name>
    <name type="common">roselle</name>
    <dbReference type="NCBI Taxonomy" id="183260"/>
    <lineage>
        <taxon>Eukaryota</taxon>
        <taxon>Viridiplantae</taxon>
        <taxon>Streptophyta</taxon>
        <taxon>Embryophyta</taxon>
        <taxon>Tracheophyta</taxon>
        <taxon>Spermatophyta</taxon>
        <taxon>Magnoliopsida</taxon>
        <taxon>eudicotyledons</taxon>
        <taxon>Gunneridae</taxon>
        <taxon>Pentapetalae</taxon>
        <taxon>rosids</taxon>
        <taxon>malvids</taxon>
        <taxon>Malvales</taxon>
        <taxon>Malvaceae</taxon>
        <taxon>Malvoideae</taxon>
        <taxon>Hibiscus</taxon>
    </lineage>
</organism>
<dbReference type="Proteomes" id="UP001472677">
    <property type="component" value="Unassembled WGS sequence"/>
</dbReference>
<gene>
    <name evidence="1" type="ORF">V6N12_046565</name>
</gene>
<protein>
    <submittedName>
        <fullName evidence="1">Uncharacterized protein</fullName>
    </submittedName>
</protein>
<keyword evidence="2" id="KW-1185">Reference proteome</keyword>
<dbReference type="EMBL" id="JBBPBM010000025">
    <property type="protein sequence ID" value="KAK8540278.1"/>
    <property type="molecule type" value="Genomic_DNA"/>
</dbReference>
<comment type="caution">
    <text evidence="1">The sequence shown here is derived from an EMBL/GenBank/DDBJ whole genome shotgun (WGS) entry which is preliminary data.</text>
</comment>
<evidence type="ECO:0000313" key="1">
    <source>
        <dbReference type="EMBL" id="KAK8540278.1"/>
    </source>
</evidence>
<accession>A0ABR2DJ06</accession>
<reference evidence="1 2" key="1">
    <citation type="journal article" date="2024" name="G3 (Bethesda)">
        <title>Genome assembly of Hibiscus sabdariffa L. provides insights into metabolisms of medicinal natural products.</title>
        <authorList>
            <person name="Kim T."/>
        </authorList>
    </citation>
    <scope>NUCLEOTIDE SEQUENCE [LARGE SCALE GENOMIC DNA]</scope>
    <source>
        <strain evidence="1">TK-2024</strain>
        <tissue evidence="1">Old leaves</tissue>
    </source>
</reference>